<feature type="region of interest" description="Disordered" evidence="1">
    <location>
        <begin position="48"/>
        <end position="69"/>
    </location>
</feature>
<protein>
    <recommendedName>
        <fullName evidence="3">Reverse transcriptase domain-containing protein</fullName>
    </recommendedName>
</protein>
<feature type="compositionally biased region" description="Low complexity" evidence="1">
    <location>
        <begin position="123"/>
        <end position="134"/>
    </location>
</feature>
<name>A0A6L2KD22_TANCI</name>
<feature type="compositionally biased region" description="Polar residues" evidence="1">
    <location>
        <begin position="112"/>
        <end position="122"/>
    </location>
</feature>
<evidence type="ECO:0008006" key="3">
    <source>
        <dbReference type="Google" id="ProtNLM"/>
    </source>
</evidence>
<comment type="caution">
    <text evidence="2">The sequence shown here is derived from an EMBL/GenBank/DDBJ whole genome shotgun (WGS) entry which is preliminary data.</text>
</comment>
<accession>A0A6L2KD22</accession>
<gene>
    <name evidence="2" type="ORF">Tci_019346</name>
</gene>
<sequence length="337" mass="38829">MIEQRNELFKAMQSMFEEFRQREEAANLSTHTFEPSRRFNFICYDDDDDDDEERTIPLHPEDSLIMGNEDLNTIPQKESDEFIKSSVKDLVSVPSESEDTSRSDSECDLSSCEKNSISGNPTPSSDSEVESLSPSPIPYEDSDALLEETDILLSHFDDSLPEYETFSFDIEEKSSGSTTTHSDYSFPDYEAFYFNDDHIKKKSSSSTTTHSDFSLPEYDSIVFDLLIDPFPPTDRSVSHHEEFADELTHIISSPEYDYFYFDTKTDSGELTILFEESKDSTKEFTSLELNDFPFLLSDCDSIFFEEFSEIKTRFLTLDCPDLEDSRARGFVHRPLEF</sequence>
<evidence type="ECO:0000256" key="1">
    <source>
        <dbReference type="SAM" id="MobiDB-lite"/>
    </source>
</evidence>
<reference evidence="2" key="1">
    <citation type="journal article" date="2019" name="Sci. Rep.">
        <title>Draft genome of Tanacetum cinerariifolium, the natural source of mosquito coil.</title>
        <authorList>
            <person name="Yamashiro T."/>
            <person name="Shiraishi A."/>
            <person name="Satake H."/>
            <person name="Nakayama K."/>
        </authorList>
    </citation>
    <scope>NUCLEOTIDE SEQUENCE</scope>
</reference>
<dbReference type="AlphaFoldDB" id="A0A6L2KD22"/>
<organism evidence="2">
    <name type="scientific">Tanacetum cinerariifolium</name>
    <name type="common">Dalmatian daisy</name>
    <name type="synonym">Chrysanthemum cinerariifolium</name>
    <dbReference type="NCBI Taxonomy" id="118510"/>
    <lineage>
        <taxon>Eukaryota</taxon>
        <taxon>Viridiplantae</taxon>
        <taxon>Streptophyta</taxon>
        <taxon>Embryophyta</taxon>
        <taxon>Tracheophyta</taxon>
        <taxon>Spermatophyta</taxon>
        <taxon>Magnoliopsida</taxon>
        <taxon>eudicotyledons</taxon>
        <taxon>Gunneridae</taxon>
        <taxon>Pentapetalae</taxon>
        <taxon>asterids</taxon>
        <taxon>campanulids</taxon>
        <taxon>Asterales</taxon>
        <taxon>Asteraceae</taxon>
        <taxon>Asteroideae</taxon>
        <taxon>Anthemideae</taxon>
        <taxon>Anthemidinae</taxon>
        <taxon>Tanacetum</taxon>
    </lineage>
</organism>
<proteinExistence type="predicted"/>
<evidence type="ECO:0000313" key="2">
    <source>
        <dbReference type="EMBL" id="GEU47368.1"/>
    </source>
</evidence>
<dbReference type="EMBL" id="BKCJ010002262">
    <property type="protein sequence ID" value="GEU47368.1"/>
    <property type="molecule type" value="Genomic_DNA"/>
</dbReference>
<feature type="region of interest" description="Disordered" evidence="1">
    <location>
        <begin position="91"/>
        <end position="140"/>
    </location>
</feature>